<keyword evidence="3" id="KW-1185">Reference proteome</keyword>
<feature type="domain" description="GGDEF" evidence="1">
    <location>
        <begin position="288"/>
        <end position="416"/>
    </location>
</feature>
<dbReference type="AlphaFoldDB" id="A0A939LR78"/>
<dbReference type="SUPFAM" id="SSF55073">
    <property type="entry name" value="Nucleotide cyclase"/>
    <property type="match status" value="1"/>
</dbReference>
<dbReference type="NCBIfam" id="TIGR00254">
    <property type="entry name" value="GGDEF"/>
    <property type="match status" value="1"/>
</dbReference>
<dbReference type="Proteomes" id="UP000664209">
    <property type="component" value="Unassembled WGS sequence"/>
</dbReference>
<organism evidence="2 3">
    <name type="scientific">Actinotalea soli</name>
    <dbReference type="NCBI Taxonomy" id="2819234"/>
    <lineage>
        <taxon>Bacteria</taxon>
        <taxon>Bacillati</taxon>
        <taxon>Actinomycetota</taxon>
        <taxon>Actinomycetes</taxon>
        <taxon>Micrococcales</taxon>
        <taxon>Cellulomonadaceae</taxon>
        <taxon>Actinotalea</taxon>
    </lineage>
</organism>
<dbReference type="CDD" id="cd01949">
    <property type="entry name" value="GGDEF"/>
    <property type="match status" value="1"/>
</dbReference>
<comment type="caution">
    <text evidence="2">The sequence shown here is derived from an EMBL/GenBank/DDBJ whole genome shotgun (WGS) entry which is preliminary data.</text>
</comment>
<proteinExistence type="predicted"/>
<sequence>MPDAVVPEGAGSEDLTEILDLLSERIARYRVSDLVLVYCNAAWAAQHAATPDDLVGRRLEELLSPAELDGLHTQLGRLGPDAPFLYDPVPRPAPHIPDRWVEWADRWLPGPDGPQVLAVGRDVTDRHRAEEQLAVSEAHFRDLADRSADVVWRVSTTPGPCLSYLSPSVHTLTGWTAEDFGADLEHLVAVADEDGRELLGEAMAGLPIPERYDLRLRRPDDTWVVLEVQMTRLRDGLQGIARDVTEIRSLQSDLAHLALRDPLTGLANRRLLDLLLRAALARVRHSGGSLIATYVDLEDFKLVNDRYGHQVGDAVLVEAARRLSAAVPEADVVARLGGDEFLVVHESGEPTDRPDDRLLAALTPPYLLPDGTSIRCGATIGVATTAGTGGQDAGPTTSEGLIAAADAAMYAAKPGR</sequence>
<evidence type="ECO:0000313" key="3">
    <source>
        <dbReference type="Proteomes" id="UP000664209"/>
    </source>
</evidence>
<dbReference type="SMART" id="SM00267">
    <property type="entry name" value="GGDEF"/>
    <property type="match status" value="1"/>
</dbReference>
<dbReference type="InterPro" id="IPR052155">
    <property type="entry name" value="Biofilm_reg_signaling"/>
</dbReference>
<dbReference type="RefSeq" id="WP_208056699.1">
    <property type="nucleotide sequence ID" value="NZ_JAGEMK010000009.1"/>
</dbReference>
<dbReference type="InterPro" id="IPR013656">
    <property type="entry name" value="PAS_4"/>
</dbReference>
<dbReference type="Pfam" id="PF00990">
    <property type="entry name" value="GGDEF"/>
    <property type="match status" value="1"/>
</dbReference>
<evidence type="ECO:0000313" key="2">
    <source>
        <dbReference type="EMBL" id="MBO1753016.1"/>
    </source>
</evidence>
<dbReference type="InterPro" id="IPR035965">
    <property type="entry name" value="PAS-like_dom_sf"/>
</dbReference>
<dbReference type="PROSITE" id="PS50887">
    <property type="entry name" value="GGDEF"/>
    <property type="match status" value="1"/>
</dbReference>
<dbReference type="InterPro" id="IPR000160">
    <property type="entry name" value="GGDEF_dom"/>
</dbReference>
<accession>A0A939LR78</accession>
<dbReference type="EMBL" id="JAGEMK010000009">
    <property type="protein sequence ID" value="MBO1753016.1"/>
    <property type="molecule type" value="Genomic_DNA"/>
</dbReference>
<evidence type="ECO:0000259" key="1">
    <source>
        <dbReference type="PROSITE" id="PS50887"/>
    </source>
</evidence>
<protein>
    <submittedName>
        <fullName evidence="2">Diguanylate cyclase</fullName>
    </submittedName>
</protein>
<dbReference type="PANTHER" id="PTHR44757:SF2">
    <property type="entry name" value="BIOFILM ARCHITECTURE MAINTENANCE PROTEIN MBAA"/>
    <property type="match status" value="1"/>
</dbReference>
<dbReference type="Gene3D" id="3.30.450.20">
    <property type="entry name" value="PAS domain"/>
    <property type="match status" value="2"/>
</dbReference>
<dbReference type="Pfam" id="PF08448">
    <property type="entry name" value="PAS_4"/>
    <property type="match status" value="1"/>
</dbReference>
<dbReference type="InterPro" id="IPR043128">
    <property type="entry name" value="Rev_trsase/Diguanyl_cyclase"/>
</dbReference>
<reference evidence="2" key="1">
    <citation type="submission" date="2021-03" db="EMBL/GenBank/DDBJ databases">
        <title>Actinotalea soli sp. nov., isolated from soil.</title>
        <authorList>
            <person name="Ping W."/>
            <person name="Zhang J."/>
        </authorList>
    </citation>
    <scope>NUCLEOTIDE SEQUENCE</scope>
    <source>
        <strain evidence="2">BY-33</strain>
    </source>
</reference>
<name>A0A939LR78_9CELL</name>
<dbReference type="Gene3D" id="3.30.70.270">
    <property type="match status" value="1"/>
</dbReference>
<dbReference type="SUPFAM" id="SSF55785">
    <property type="entry name" value="PYP-like sensor domain (PAS domain)"/>
    <property type="match status" value="2"/>
</dbReference>
<dbReference type="InterPro" id="IPR029787">
    <property type="entry name" value="Nucleotide_cyclase"/>
</dbReference>
<gene>
    <name evidence="2" type="ORF">J4G33_14480</name>
</gene>
<dbReference type="PANTHER" id="PTHR44757">
    <property type="entry name" value="DIGUANYLATE CYCLASE DGCP"/>
    <property type="match status" value="1"/>
</dbReference>